<feature type="region of interest" description="Disordered" evidence="3">
    <location>
        <begin position="110"/>
        <end position="131"/>
    </location>
</feature>
<dbReference type="InterPro" id="IPR050502">
    <property type="entry name" value="Euk_RNA-bind_prot"/>
</dbReference>
<evidence type="ECO:0000256" key="1">
    <source>
        <dbReference type="ARBA" id="ARBA00022884"/>
    </source>
</evidence>
<evidence type="ECO:0000259" key="4">
    <source>
        <dbReference type="PROSITE" id="PS50102"/>
    </source>
</evidence>
<dbReference type="CDD" id="cd00590">
    <property type="entry name" value="RRM_SF"/>
    <property type="match status" value="1"/>
</dbReference>
<dbReference type="InterPro" id="IPR000504">
    <property type="entry name" value="RRM_dom"/>
</dbReference>
<organism evidence="5 6">
    <name type="scientific">Polarella glacialis</name>
    <name type="common">Dinoflagellate</name>
    <dbReference type="NCBI Taxonomy" id="89957"/>
    <lineage>
        <taxon>Eukaryota</taxon>
        <taxon>Sar</taxon>
        <taxon>Alveolata</taxon>
        <taxon>Dinophyceae</taxon>
        <taxon>Suessiales</taxon>
        <taxon>Suessiaceae</taxon>
        <taxon>Polarella</taxon>
    </lineage>
</organism>
<dbReference type="SMART" id="SM00360">
    <property type="entry name" value="RRM"/>
    <property type="match status" value="2"/>
</dbReference>
<dbReference type="SUPFAM" id="SSF54928">
    <property type="entry name" value="RNA-binding domain, RBD"/>
    <property type="match status" value="2"/>
</dbReference>
<feature type="compositionally biased region" description="Pro residues" evidence="3">
    <location>
        <begin position="114"/>
        <end position="124"/>
    </location>
</feature>
<evidence type="ECO:0000256" key="2">
    <source>
        <dbReference type="PROSITE-ProRule" id="PRU00176"/>
    </source>
</evidence>
<dbReference type="EMBL" id="CAJNNW010033737">
    <property type="protein sequence ID" value="CAE8720126.1"/>
    <property type="molecule type" value="Genomic_DNA"/>
</dbReference>
<dbReference type="InterPro" id="IPR035979">
    <property type="entry name" value="RBD_domain_sf"/>
</dbReference>
<accession>A0A813LC56</accession>
<proteinExistence type="predicted"/>
<evidence type="ECO:0000313" key="6">
    <source>
        <dbReference type="Proteomes" id="UP000626109"/>
    </source>
</evidence>
<evidence type="ECO:0000313" key="5">
    <source>
        <dbReference type="EMBL" id="CAE8720126.1"/>
    </source>
</evidence>
<protein>
    <recommendedName>
        <fullName evidence="4">RRM domain-containing protein</fullName>
    </recommendedName>
</protein>
<evidence type="ECO:0000256" key="3">
    <source>
        <dbReference type="SAM" id="MobiDB-lite"/>
    </source>
</evidence>
<feature type="domain" description="RRM" evidence="4">
    <location>
        <begin position="6"/>
        <end position="88"/>
    </location>
</feature>
<name>A0A813LC56_POLGL</name>
<gene>
    <name evidence="5" type="ORF">PGLA2088_LOCUS41110</name>
</gene>
<dbReference type="InterPro" id="IPR012677">
    <property type="entry name" value="Nucleotide-bd_a/b_plait_sf"/>
</dbReference>
<dbReference type="PANTHER" id="PTHR48025:SF1">
    <property type="entry name" value="RRM DOMAIN-CONTAINING PROTEIN"/>
    <property type="match status" value="1"/>
</dbReference>
<dbReference type="Pfam" id="PF00076">
    <property type="entry name" value="RRM_1"/>
    <property type="match status" value="2"/>
</dbReference>
<dbReference type="AlphaFoldDB" id="A0A813LC56"/>
<comment type="caution">
    <text evidence="5">The sequence shown here is derived from an EMBL/GenBank/DDBJ whole genome shotgun (WGS) entry which is preliminary data.</text>
</comment>
<feature type="domain" description="RRM" evidence="4">
    <location>
        <begin position="132"/>
        <end position="212"/>
    </location>
</feature>
<dbReference type="PANTHER" id="PTHR48025">
    <property type="entry name" value="OS02G0815200 PROTEIN"/>
    <property type="match status" value="1"/>
</dbReference>
<dbReference type="GO" id="GO:0003729">
    <property type="term" value="F:mRNA binding"/>
    <property type="evidence" value="ECO:0007669"/>
    <property type="project" value="TreeGrafter"/>
</dbReference>
<dbReference type="Proteomes" id="UP000626109">
    <property type="component" value="Unassembled WGS sequence"/>
</dbReference>
<dbReference type="Gene3D" id="3.30.70.330">
    <property type="match status" value="2"/>
</dbReference>
<reference evidence="5" key="1">
    <citation type="submission" date="2021-02" db="EMBL/GenBank/DDBJ databases">
        <authorList>
            <person name="Dougan E. K."/>
            <person name="Rhodes N."/>
            <person name="Thang M."/>
            <person name="Chan C."/>
        </authorList>
    </citation>
    <scope>NUCLEOTIDE SEQUENCE</scope>
</reference>
<dbReference type="PROSITE" id="PS50102">
    <property type="entry name" value="RRM"/>
    <property type="match status" value="2"/>
</dbReference>
<sequence>MADLERKLYVGGLPLDIVQDELQEAFGVYGQLEEVLVLSAKTHERNDLTAFVKFVAKDEAAAALSVLNEMYKFRDTSTEPIRVSWARPAKGAGAGMQSAAALAGGEAAAAKLGLPPPPAPPAPPGGGRDPGGKLWVGNLPGDVSEEEMHKVFGSYGQVSEVNILPSKSRSGQLCGFVHFASRIQADRCIAAVAKGVVMRQGEEGIRVEWPSDKKGEKGGKGGFGGKGDGAWGCSGASLGKGDGNWGGGCVDAVKGGGKGHQPY</sequence>
<keyword evidence="1 2" id="KW-0694">RNA-binding</keyword>